<name>A0A2K9LK30_9GAMM</name>
<dbReference type="KEGG" id="kak:Kalk_09845"/>
<dbReference type="PANTHER" id="PTHR37539:SF1">
    <property type="entry name" value="ER-BOUND OXYGENASE MPAB_MPAB'_RUBBER OXYGENASE CATALYTIC DOMAIN-CONTAINING PROTEIN"/>
    <property type="match status" value="1"/>
</dbReference>
<dbReference type="InterPro" id="IPR018713">
    <property type="entry name" value="MPAB/Lcp_cat_dom"/>
</dbReference>
<organism evidence="2 3">
    <name type="scientific">Ketobacter alkanivorans</name>
    <dbReference type="NCBI Taxonomy" id="1917421"/>
    <lineage>
        <taxon>Bacteria</taxon>
        <taxon>Pseudomonadati</taxon>
        <taxon>Pseudomonadota</taxon>
        <taxon>Gammaproteobacteria</taxon>
        <taxon>Pseudomonadales</taxon>
        <taxon>Ketobacteraceae</taxon>
        <taxon>Ketobacter</taxon>
    </lineage>
</organism>
<protein>
    <recommendedName>
        <fullName evidence="1">ER-bound oxygenase mpaB/mpaB'/Rubber oxygenase catalytic domain-containing protein</fullName>
    </recommendedName>
</protein>
<evidence type="ECO:0000259" key="1">
    <source>
        <dbReference type="Pfam" id="PF09995"/>
    </source>
</evidence>
<evidence type="ECO:0000313" key="3">
    <source>
        <dbReference type="Proteomes" id="UP000235116"/>
    </source>
</evidence>
<sequence>MFSLLRENPMSDFSIKRLSNCGDPVADAVALRIDRRRPAQMMDEVHYLAKTEIGVYQELIDQLNTLPDWLDWHQIEHARRLQSAFNHARSIAVFTGSLLEGYCQNRAAVALVTRGHLQHEVIRRIHEANYLLHSLKPRNCLQSGKTGHRALSELRLSNAMLRKSLLSRGWDEDHNSKPLSQLDMAFDMLEFGYIATLGMERLGIQLQQDDKDAIHHFWRYCGWLYGVDESLLTQDQKQESALYTQLSSRQKKVAKEHELLAHTTLRSISEQSILNIPSELLLTFSRICLGNEKADSLAIPQPPGWRRTANFYVTANRGATFVHYHIPGMSGLNERINYYVSRNITVPPQDQDRRIRNLKKIA</sequence>
<dbReference type="Proteomes" id="UP000235116">
    <property type="component" value="Chromosome"/>
</dbReference>
<reference evidence="3" key="1">
    <citation type="submission" date="2017-08" db="EMBL/GenBank/DDBJ databases">
        <title>Direct submision.</title>
        <authorList>
            <person name="Kim S.-J."/>
            <person name="Rhee S.-K."/>
        </authorList>
    </citation>
    <scope>NUCLEOTIDE SEQUENCE [LARGE SCALE GENOMIC DNA]</scope>
    <source>
        <strain evidence="3">GI5</strain>
    </source>
</reference>
<keyword evidence="3" id="KW-1185">Reference proteome</keyword>
<dbReference type="InterPro" id="IPR037473">
    <property type="entry name" value="Lcp-like"/>
</dbReference>
<dbReference type="AlphaFoldDB" id="A0A2K9LK30"/>
<proteinExistence type="predicted"/>
<accession>A0A2K9LK30</accession>
<dbReference type="PANTHER" id="PTHR37539">
    <property type="entry name" value="SECRETED PROTEIN-RELATED"/>
    <property type="match status" value="1"/>
</dbReference>
<feature type="domain" description="ER-bound oxygenase mpaB/mpaB'/Rubber oxygenase catalytic" evidence="1">
    <location>
        <begin position="87"/>
        <end position="312"/>
    </location>
</feature>
<dbReference type="Pfam" id="PF09995">
    <property type="entry name" value="MPAB_Lcp_cat"/>
    <property type="match status" value="1"/>
</dbReference>
<dbReference type="EMBL" id="CP022684">
    <property type="protein sequence ID" value="AUM12698.1"/>
    <property type="molecule type" value="Genomic_DNA"/>
</dbReference>
<dbReference type="GO" id="GO:0016491">
    <property type="term" value="F:oxidoreductase activity"/>
    <property type="evidence" value="ECO:0007669"/>
    <property type="project" value="InterPro"/>
</dbReference>
<gene>
    <name evidence="2" type="ORF">Kalk_09845</name>
</gene>
<evidence type="ECO:0000313" key="2">
    <source>
        <dbReference type="EMBL" id="AUM12698.1"/>
    </source>
</evidence>